<dbReference type="EMBL" id="BK015296">
    <property type="protein sequence ID" value="DAD99972.1"/>
    <property type="molecule type" value="Genomic_DNA"/>
</dbReference>
<proteinExistence type="predicted"/>
<accession>A0A8S5NZX8</accession>
<organism evidence="1">
    <name type="scientific">Myoviridae sp. ctrCp2</name>
    <dbReference type="NCBI Taxonomy" id="2825179"/>
    <lineage>
        <taxon>Viruses</taxon>
        <taxon>Duplodnaviria</taxon>
        <taxon>Heunggongvirae</taxon>
        <taxon>Uroviricota</taxon>
        <taxon>Caudoviricetes</taxon>
    </lineage>
</organism>
<name>A0A8S5NZX8_9CAUD</name>
<sequence>MKRQLNNNINSVHGLNIRKVFKRLLLCVVSPKYGVLFSQI</sequence>
<evidence type="ECO:0000313" key="1">
    <source>
        <dbReference type="EMBL" id="DAD99972.1"/>
    </source>
</evidence>
<reference evidence="1" key="1">
    <citation type="journal article" date="2021" name="Proc. Natl. Acad. Sci. U.S.A.">
        <title>A Catalog of Tens of Thousands of Viruses from Human Metagenomes Reveals Hidden Associations with Chronic Diseases.</title>
        <authorList>
            <person name="Tisza M.J."/>
            <person name="Buck C.B."/>
        </authorList>
    </citation>
    <scope>NUCLEOTIDE SEQUENCE</scope>
    <source>
        <strain evidence="1">CtrCp2</strain>
    </source>
</reference>
<protein>
    <submittedName>
        <fullName evidence="1">Uncharacterized protein</fullName>
    </submittedName>
</protein>